<organism evidence="1 2">
    <name type="scientific">Elysia crispata</name>
    <name type="common">lettuce slug</name>
    <dbReference type="NCBI Taxonomy" id="231223"/>
    <lineage>
        <taxon>Eukaryota</taxon>
        <taxon>Metazoa</taxon>
        <taxon>Spiralia</taxon>
        <taxon>Lophotrochozoa</taxon>
        <taxon>Mollusca</taxon>
        <taxon>Gastropoda</taxon>
        <taxon>Heterobranchia</taxon>
        <taxon>Euthyneura</taxon>
        <taxon>Panpulmonata</taxon>
        <taxon>Sacoglossa</taxon>
        <taxon>Placobranchoidea</taxon>
        <taxon>Plakobranchidae</taxon>
        <taxon>Elysia</taxon>
    </lineage>
</organism>
<reference evidence="1" key="1">
    <citation type="journal article" date="2023" name="G3 (Bethesda)">
        <title>A reference genome for the long-term kleptoplast-retaining sea slug Elysia crispata morphotype clarki.</title>
        <authorList>
            <person name="Eastman K.E."/>
            <person name="Pendleton A.L."/>
            <person name="Shaikh M.A."/>
            <person name="Suttiyut T."/>
            <person name="Ogas R."/>
            <person name="Tomko P."/>
            <person name="Gavelis G."/>
            <person name="Widhalm J.R."/>
            <person name="Wisecaver J.H."/>
        </authorList>
    </citation>
    <scope>NUCLEOTIDE SEQUENCE</scope>
    <source>
        <strain evidence="1">ECLA1</strain>
    </source>
</reference>
<keyword evidence="2" id="KW-1185">Reference proteome</keyword>
<dbReference type="AlphaFoldDB" id="A0AAE0ZWA9"/>
<comment type="caution">
    <text evidence="1">The sequence shown here is derived from an EMBL/GenBank/DDBJ whole genome shotgun (WGS) entry which is preliminary data.</text>
</comment>
<name>A0AAE0ZWA9_9GAST</name>
<evidence type="ECO:0000313" key="1">
    <source>
        <dbReference type="EMBL" id="KAK3776859.1"/>
    </source>
</evidence>
<dbReference type="EMBL" id="JAWDGP010003173">
    <property type="protein sequence ID" value="KAK3776859.1"/>
    <property type="molecule type" value="Genomic_DNA"/>
</dbReference>
<dbReference type="Proteomes" id="UP001283361">
    <property type="component" value="Unassembled WGS sequence"/>
</dbReference>
<sequence length="110" mass="12458">MEHNHLARAMKLVKHNLTPAATQAWIMVHGRTTERRPGLRHTDSTVDGAWFDLGRRFLVRSGQGFPTSKAFPPTCNTRPKSDVNSASRYFYTLRQKHAVWLVGQSQTVGL</sequence>
<gene>
    <name evidence="1" type="ORF">RRG08_024633</name>
</gene>
<proteinExistence type="predicted"/>
<evidence type="ECO:0000313" key="2">
    <source>
        <dbReference type="Proteomes" id="UP001283361"/>
    </source>
</evidence>
<accession>A0AAE0ZWA9</accession>
<protein>
    <submittedName>
        <fullName evidence="1">Uncharacterized protein</fullName>
    </submittedName>
</protein>